<feature type="transmembrane region" description="Helical" evidence="6">
    <location>
        <begin position="23"/>
        <end position="43"/>
    </location>
</feature>
<dbReference type="NCBIfam" id="TIGR03062">
    <property type="entry name" value="pip_yhgE_Cterm"/>
    <property type="match status" value="1"/>
</dbReference>
<feature type="transmembrane region" description="Helical" evidence="6">
    <location>
        <begin position="629"/>
        <end position="648"/>
    </location>
</feature>
<evidence type="ECO:0000256" key="4">
    <source>
        <dbReference type="ARBA" id="ARBA00023136"/>
    </source>
</evidence>
<evidence type="ECO:0000256" key="5">
    <source>
        <dbReference type="SAM" id="MobiDB-lite"/>
    </source>
</evidence>
<proteinExistence type="predicted"/>
<evidence type="ECO:0000256" key="3">
    <source>
        <dbReference type="ARBA" id="ARBA00022989"/>
    </source>
</evidence>
<keyword evidence="9" id="KW-1185">Reference proteome</keyword>
<dbReference type="GO" id="GO:0140359">
    <property type="term" value="F:ABC-type transporter activity"/>
    <property type="evidence" value="ECO:0007669"/>
    <property type="project" value="InterPro"/>
</dbReference>
<dbReference type="OrthoDB" id="9811483at2"/>
<dbReference type="InterPro" id="IPR023908">
    <property type="entry name" value="xxxLxxG_rpt"/>
</dbReference>
<evidence type="ECO:0000256" key="2">
    <source>
        <dbReference type="ARBA" id="ARBA00022692"/>
    </source>
</evidence>
<dbReference type="NCBIfam" id="TIGR03061">
    <property type="entry name" value="pip_yhgE_Nterm"/>
    <property type="match status" value="1"/>
</dbReference>
<gene>
    <name evidence="8" type="ORF">F8O05_07480</name>
</gene>
<feature type="transmembrane region" description="Helical" evidence="6">
    <location>
        <begin position="569"/>
        <end position="589"/>
    </location>
</feature>
<dbReference type="Proteomes" id="UP000433493">
    <property type="component" value="Unassembled WGS sequence"/>
</dbReference>
<dbReference type="NCBIfam" id="TIGR03057">
    <property type="entry name" value="xxxLxxG_by_4"/>
    <property type="match status" value="7"/>
</dbReference>
<name>A0A7J5BAE2_9MICO</name>
<keyword evidence="3 6" id="KW-1133">Transmembrane helix</keyword>
<keyword evidence="4 6" id="KW-0472">Membrane</keyword>
<feature type="transmembrane region" description="Helical" evidence="6">
    <location>
        <begin position="685"/>
        <end position="706"/>
    </location>
</feature>
<dbReference type="PANTHER" id="PTHR43077">
    <property type="entry name" value="TRANSPORT PERMEASE YVFS-RELATED"/>
    <property type="match status" value="1"/>
</dbReference>
<feature type="transmembrane region" description="Helical" evidence="6">
    <location>
        <begin position="601"/>
        <end position="622"/>
    </location>
</feature>
<evidence type="ECO:0000313" key="9">
    <source>
        <dbReference type="Proteomes" id="UP000433493"/>
    </source>
</evidence>
<dbReference type="AlphaFoldDB" id="A0A7J5BAE2"/>
<sequence>MTDSSTHAPKARKAASERLKNRIWPLVILLGLATIPMIYASLLTSSFSDPQSRFENIPAAVVNADEAATLDGNHLDLGAELTEELLTSTESNNFSWQELSAQDAAKALERGDVYAVLSIPSDFSANALSVAGDDPLPARLSIATNDGANMFVGTIAKQIGTVVADSLASSVSAEYLSNIYAGFNTAHDGFTDAADGAVRLSEGAGDASDGASELNIGLGQLVTGTGDLSTATSQLVDGAQQLNSGAATLNDGGAALHDGAADLAAGASDVNDGAQQLRDGAGQVADGTQQLADTVDAVSESVSPLADSVGTFAEDAGTLTGGAEDISTGLENLVTNWESLSDADKQQLVQQLAGDASAVRDGLDGALSGLDSLDLGGLDALDDLSSSVHTLNDGAQQVASGAGDLVDGTSTLATGADTLADKSGELADGIATLVDGTSTLYDGAVELHDGAVRLQDGTVTAADGSASLADGLTQLVDGSEDLATGLEDGAGEVPTYSDSESERLSEVASDPVQIEETRLNEVATNGAGMAPYFMSLGLWVGGMGFYLMKEPLARATGRGLAVVDALRSYLPGALMALAQTALLFVTIHYAVGVEFANPLGLVGLMLLASLTFVAINQALIALLGAPGRYIALILVVLQLSSAGATYPVQTTPAFFQIVNPWLPLTHAVDGFRSLIAGGAIGVTEAVWYLLVWLAAALVATTLAIMLQRIREQSIREQRLPGGGKSNRGAASQPRPEPATAGKTN</sequence>
<comment type="subcellular location">
    <subcellularLocation>
        <location evidence="1">Membrane</location>
        <topology evidence="1">Multi-pass membrane protein</topology>
    </subcellularLocation>
</comment>
<accession>A0A7J5BAE2</accession>
<evidence type="ECO:0000259" key="7">
    <source>
        <dbReference type="Pfam" id="PF12698"/>
    </source>
</evidence>
<evidence type="ECO:0000313" key="8">
    <source>
        <dbReference type="EMBL" id="KAB1643079.1"/>
    </source>
</evidence>
<reference evidence="8 9" key="1">
    <citation type="submission" date="2019-09" db="EMBL/GenBank/DDBJ databases">
        <title>Phylogeny of genus Pseudoclavibacter and closely related genus.</title>
        <authorList>
            <person name="Li Y."/>
        </authorList>
    </citation>
    <scope>NUCLEOTIDE SEQUENCE [LARGE SCALE GENOMIC DNA]</scope>
    <source>
        <strain evidence="8 9">KCTC 13959</strain>
    </source>
</reference>
<evidence type="ECO:0000256" key="6">
    <source>
        <dbReference type="SAM" id="Phobius"/>
    </source>
</evidence>
<feature type="domain" description="ABC-2 type transporter transmembrane" evidence="7">
    <location>
        <begin position="35"/>
        <end position="181"/>
    </location>
</feature>
<dbReference type="RefSeq" id="WP_158052128.1">
    <property type="nucleotide sequence ID" value="NZ_WBKB01000004.1"/>
</dbReference>
<dbReference type="InterPro" id="IPR017500">
    <property type="entry name" value="Phage_infect_YhgE_N"/>
</dbReference>
<protein>
    <submittedName>
        <fullName evidence="8">YhgE/Pip domain-containing protein</fullName>
    </submittedName>
</protein>
<dbReference type="GO" id="GO:0016020">
    <property type="term" value="C:membrane"/>
    <property type="evidence" value="ECO:0007669"/>
    <property type="project" value="UniProtKB-SubCell"/>
</dbReference>
<evidence type="ECO:0000256" key="1">
    <source>
        <dbReference type="ARBA" id="ARBA00004141"/>
    </source>
</evidence>
<dbReference type="InterPro" id="IPR017501">
    <property type="entry name" value="Phage_infect_YhgE_C"/>
</dbReference>
<keyword evidence="2 6" id="KW-0812">Transmembrane</keyword>
<dbReference type="InterPro" id="IPR051328">
    <property type="entry name" value="T7SS_ABC-Transporter"/>
</dbReference>
<dbReference type="Pfam" id="PF12698">
    <property type="entry name" value="ABC2_membrane_3"/>
    <property type="match status" value="1"/>
</dbReference>
<organism evidence="8 9">
    <name type="scientific">Gulosibacter chungangensis</name>
    <dbReference type="NCBI Taxonomy" id="979746"/>
    <lineage>
        <taxon>Bacteria</taxon>
        <taxon>Bacillati</taxon>
        <taxon>Actinomycetota</taxon>
        <taxon>Actinomycetes</taxon>
        <taxon>Micrococcales</taxon>
        <taxon>Microbacteriaceae</taxon>
        <taxon>Gulosibacter</taxon>
    </lineage>
</organism>
<dbReference type="InterPro" id="IPR013525">
    <property type="entry name" value="ABC2_TM"/>
</dbReference>
<comment type="caution">
    <text evidence="8">The sequence shown here is derived from an EMBL/GenBank/DDBJ whole genome shotgun (WGS) entry which is preliminary data.</text>
</comment>
<dbReference type="PANTHER" id="PTHR43077:SF5">
    <property type="entry name" value="PHAGE INFECTION PROTEIN"/>
    <property type="match status" value="1"/>
</dbReference>
<dbReference type="SUPFAM" id="SSF58104">
    <property type="entry name" value="Methyl-accepting chemotaxis protein (MCP) signaling domain"/>
    <property type="match status" value="1"/>
</dbReference>
<dbReference type="EMBL" id="WBKB01000004">
    <property type="protein sequence ID" value="KAB1643079.1"/>
    <property type="molecule type" value="Genomic_DNA"/>
</dbReference>
<feature type="transmembrane region" description="Helical" evidence="6">
    <location>
        <begin position="529"/>
        <end position="548"/>
    </location>
</feature>
<feature type="region of interest" description="Disordered" evidence="5">
    <location>
        <begin position="717"/>
        <end position="744"/>
    </location>
</feature>
<dbReference type="Gene3D" id="1.10.287.950">
    <property type="entry name" value="Methyl-accepting chemotaxis protein"/>
    <property type="match status" value="1"/>
</dbReference>
<dbReference type="Gene3D" id="3.40.1710.10">
    <property type="entry name" value="abc type-2 transporter like domain"/>
    <property type="match status" value="1"/>
</dbReference>